<dbReference type="Proteomes" id="UP000026915">
    <property type="component" value="Chromosome 1"/>
</dbReference>
<gene>
    <name evidence="1" type="ORF">TCM_001317</name>
</gene>
<protein>
    <submittedName>
        <fullName evidence="1">Uncharacterized protein</fullName>
    </submittedName>
</protein>
<accession>A0A061DJ67</accession>
<dbReference type="InParanoid" id="A0A061DJ67"/>
<keyword evidence="2" id="KW-1185">Reference proteome</keyword>
<organism evidence="1 2">
    <name type="scientific">Theobroma cacao</name>
    <name type="common">Cacao</name>
    <name type="synonym">Cocoa</name>
    <dbReference type="NCBI Taxonomy" id="3641"/>
    <lineage>
        <taxon>Eukaryota</taxon>
        <taxon>Viridiplantae</taxon>
        <taxon>Streptophyta</taxon>
        <taxon>Embryophyta</taxon>
        <taxon>Tracheophyta</taxon>
        <taxon>Spermatophyta</taxon>
        <taxon>Magnoliopsida</taxon>
        <taxon>eudicotyledons</taxon>
        <taxon>Gunneridae</taxon>
        <taxon>Pentapetalae</taxon>
        <taxon>rosids</taxon>
        <taxon>malvids</taxon>
        <taxon>Malvales</taxon>
        <taxon>Malvaceae</taxon>
        <taxon>Byttnerioideae</taxon>
        <taxon>Theobroma</taxon>
    </lineage>
</organism>
<dbReference type="HOGENOM" id="CLU_1952730_0_0_1"/>
<dbReference type="EMBL" id="CM001879">
    <property type="protein sequence ID" value="EOX92367.1"/>
    <property type="molecule type" value="Genomic_DNA"/>
</dbReference>
<sequence>MAESLGEGQNRDEEREQKKKRLLVWKSELLEEKGIVSVYVEHGENAQEATSLLESMNEEVEFISTDEDNVDSEVDDNRDEFNKDEIDMAWLSDEGEDELALARERLKEFKASRERILVVAFEDFDEEGP</sequence>
<reference evidence="1 2" key="1">
    <citation type="journal article" date="2013" name="Genome Biol.">
        <title>The genome sequence of the most widely cultivated cacao type and its use to identify candidate genes regulating pod color.</title>
        <authorList>
            <person name="Motamayor J.C."/>
            <person name="Mockaitis K."/>
            <person name="Schmutz J."/>
            <person name="Haiminen N."/>
            <person name="Iii D.L."/>
            <person name="Cornejo O."/>
            <person name="Findley S.D."/>
            <person name="Zheng P."/>
            <person name="Utro F."/>
            <person name="Royaert S."/>
            <person name="Saski C."/>
            <person name="Jenkins J."/>
            <person name="Podicheti R."/>
            <person name="Zhao M."/>
            <person name="Scheffler B.E."/>
            <person name="Stack J.C."/>
            <person name="Feltus F.A."/>
            <person name="Mustiga G.M."/>
            <person name="Amores F."/>
            <person name="Phillips W."/>
            <person name="Marelli J.P."/>
            <person name="May G.D."/>
            <person name="Shapiro H."/>
            <person name="Ma J."/>
            <person name="Bustamante C.D."/>
            <person name="Schnell R.J."/>
            <person name="Main D."/>
            <person name="Gilbert D."/>
            <person name="Parida L."/>
            <person name="Kuhn D.N."/>
        </authorList>
    </citation>
    <scope>NUCLEOTIDE SEQUENCE [LARGE SCALE GENOMIC DNA]</scope>
    <source>
        <strain evidence="2">cv. Matina 1-6</strain>
    </source>
</reference>
<dbReference type="AlphaFoldDB" id="A0A061DJ67"/>
<name>A0A061DJ67_THECC</name>
<evidence type="ECO:0000313" key="2">
    <source>
        <dbReference type="Proteomes" id="UP000026915"/>
    </source>
</evidence>
<evidence type="ECO:0000313" key="1">
    <source>
        <dbReference type="EMBL" id="EOX92367.1"/>
    </source>
</evidence>
<dbReference type="Gramene" id="EOX92367">
    <property type="protein sequence ID" value="EOX92367"/>
    <property type="gene ID" value="TCM_001317"/>
</dbReference>
<proteinExistence type="predicted"/>